<evidence type="ECO:0000256" key="3">
    <source>
        <dbReference type="ARBA" id="ARBA00022989"/>
    </source>
</evidence>
<sequence length="265" mass="30453">MNFLDKLQRKFGKFYIKNLMLYIVLITAFVYFLLYTADPNGIFNLMLIPQKVLKGEIWRLITFVFIPPFGVSIIGLLFSLYFDYLAGSGLEQEWGGFKFNIYYFTGILATIVISFLTGVPATGAYVNLSLFLAFAMIYPNFQVLFLFVIPIKIKYLAMINWVLIAYGFITAPSIGAKLLYLAPVINFLLFFGKDIIKSTKHKGKNYARKQKYNAKVIPINGPRHKCTVCGITELDDPNMEFRYCSKCKGKQCYCINHIKNHKHIE</sequence>
<dbReference type="OrthoDB" id="9778756at2"/>
<evidence type="ECO:0000256" key="5">
    <source>
        <dbReference type="SAM" id="Phobius"/>
    </source>
</evidence>
<dbReference type="AlphaFoldDB" id="A0A6I1MQA3"/>
<comment type="caution">
    <text evidence="6">The sequence shown here is derived from an EMBL/GenBank/DDBJ whole genome shotgun (WGS) entry which is preliminary data.</text>
</comment>
<dbReference type="SUPFAM" id="SSF144091">
    <property type="entry name" value="Rhomboid-like"/>
    <property type="match status" value="1"/>
</dbReference>
<evidence type="ECO:0000256" key="1">
    <source>
        <dbReference type="ARBA" id="ARBA00004141"/>
    </source>
</evidence>
<evidence type="ECO:0000313" key="6">
    <source>
        <dbReference type="EMBL" id="MPQ44668.1"/>
    </source>
</evidence>
<proteinExistence type="predicted"/>
<feature type="transmembrane region" description="Helical" evidence="5">
    <location>
        <begin position="20"/>
        <end position="37"/>
    </location>
</feature>
<feature type="transmembrane region" description="Helical" evidence="5">
    <location>
        <begin position="125"/>
        <end position="148"/>
    </location>
</feature>
<accession>A0A6I1MQA3</accession>
<reference evidence="6 7" key="1">
    <citation type="submission" date="2019-10" db="EMBL/GenBank/DDBJ databases">
        <title>The Genome Sequence of Clostridium tarantellae Isolated from Fish Brain.</title>
        <authorList>
            <person name="Bano L."/>
            <person name="Kiel M."/>
            <person name="Sales G."/>
            <person name="Doxey A.C."/>
            <person name="Mansfield M.J."/>
            <person name="Schiavone M."/>
            <person name="Rossetto O."/>
            <person name="Pirazzini M."/>
            <person name="Dobrindt U."/>
            <person name="Montecucco C."/>
        </authorList>
    </citation>
    <scope>NUCLEOTIDE SEQUENCE [LARGE SCALE GENOMIC DNA]</scope>
    <source>
        <strain evidence="6 7">DSM 3997</strain>
    </source>
</reference>
<dbReference type="RefSeq" id="WP_152891324.1">
    <property type="nucleotide sequence ID" value="NZ_WHJC01000274.1"/>
</dbReference>
<evidence type="ECO:0000256" key="4">
    <source>
        <dbReference type="ARBA" id="ARBA00023136"/>
    </source>
</evidence>
<keyword evidence="3 5" id="KW-1133">Transmembrane helix</keyword>
<keyword evidence="6" id="KW-0378">Hydrolase</keyword>
<dbReference type="GO" id="GO:0006508">
    <property type="term" value="P:proteolysis"/>
    <property type="evidence" value="ECO:0007669"/>
    <property type="project" value="UniProtKB-KW"/>
</dbReference>
<dbReference type="Gene3D" id="1.20.1540.10">
    <property type="entry name" value="Rhomboid-like"/>
    <property type="match status" value="1"/>
</dbReference>
<keyword evidence="4 5" id="KW-0472">Membrane</keyword>
<keyword evidence="7" id="KW-1185">Reference proteome</keyword>
<dbReference type="GO" id="GO:0016020">
    <property type="term" value="C:membrane"/>
    <property type="evidence" value="ECO:0007669"/>
    <property type="project" value="UniProtKB-SubCell"/>
</dbReference>
<evidence type="ECO:0000313" key="7">
    <source>
        <dbReference type="Proteomes" id="UP000430345"/>
    </source>
</evidence>
<dbReference type="InterPro" id="IPR035952">
    <property type="entry name" value="Rhomboid-like_sf"/>
</dbReference>
<feature type="transmembrane region" description="Helical" evidence="5">
    <location>
        <begin position="101"/>
        <end position="119"/>
    </location>
</feature>
<keyword evidence="6" id="KW-0645">Protease</keyword>
<protein>
    <submittedName>
        <fullName evidence="6">Rhomboid family intramembrane serine protease</fullName>
    </submittedName>
</protein>
<dbReference type="Proteomes" id="UP000430345">
    <property type="component" value="Unassembled WGS sequence"/>
</dbReference>
<organism evidence="6 7">
    <name type="scientific">Clostridium tarantellae</name>
    <dbReference type="NCBI Taxonomy" id="39493"/>
    <lineage>
        <taxon>Bacteria</taxon>
        <taxon>Bacillati</taxon>
        <taxon>Bacillota</taxon>
        <taxon>Clostridia</taxon>
        <taxon>Eubacteriales</taxon>
        <taxon>Clostridiaceae</taxon>
        <taxon>Clostridium</taxon>
    </lineage>
</organism>
<comment type="subcellular location">
    <subcellularLocation>
        <location evidence="1">Membrane</location>
        <topology evidence="1">Multi-pass membrane protein</topology>
    </subcellularLocation>
</comment>
<gene>
    <name evidence="6" type="ORF">GBZ86_13075</name>
</gene>
<feature type="transmembrane region" description="Helical" evidence="5">
    <location>
        <begin position="57"/>
        <end position="81"/>
    </location>
</feature>
<keyword evidence="2 5" id="KW-0812">Transmembrane</keyword>
<name>A0A6I1MQA3_9CLOT</name>
<dbReference type="GO" id="GO:0008233">
    <property type="term" value="F:peptidase activity"/>
    <property type="evidence" value="ECO:0007669"/>
    <property type="project" value="UniProtKB-KW"/>
</dbReference>
<evidence type="ECO:0000256" key="2">
    <source>
        <dbReference type="ARBA" id="ARBA00022692"/>
    </source>
</evidence>
<dbReference type="EMBL" id="WHJC01000274">
    <property type="protein sequence ID" value="MPQ44668.1"/>
    <property type="molecule type" value="Genomic_DNA"/>
</dbReference>